<reference evidence="2 3" key="1">
    <citation type="journal article" date="2015" name="Genome Announc.">
        <title>Draft Genome of the Euendolithic (true boring) Cyanobacterium Mastigocoleus testarum strain BC008.</title>
        <authorList>
            <person name="Guida B.S."/>
            <person name="Garcia-Pichel F."/>
        </authorList>
    </citation>
    <scope>NUCLEOTIDE SEQUENCE [LARGE SCALE GENOMIC DNA]</scope>
    <source>
        <strain evidence="2 3">BC008</strain>
    </source>
</reference>
<dbReference type="RefSeq" id="WP_027844603.1">
    <property type="nucleotide sequence ID" value="NZ_LMTZ01000085.1"/>
</dbReference>
<dbReference type="InterPro" id="IPR014951">
    <property type="entry name" value="DUF1822"/>
</dbReference>
<protein>
    <recommendedName>
        <fullName evidence="4">DUF1822 domain-containing protein</fullName>
    </recommendedName>
</protein>
<dbReference type="Pfam" id="PF08852">
    <property type="entry name" value="DUF1822"/>
    <property type="match status" value="1"/>
</dbReference>
<dbReference type="EMBL" id="LMTZ01000121">
    <property type="protein sequence ID" value="KST64455.1"/>
    <property type="molecule type" value="Genomic_DNA"/>
</dbReference>
<dbReference type="Proteomes" id="UP000053372">
    <property type="component" value="Unassembled WGS sequence"/>
</dbReference>
<sequence length="307" mass="35009">MSCHNGILNLSFPISSQAYAIAEDFQRHQSHAQKIEQVSRNTVAVYIVNFYLESLGIETDLTSSDSWNPVMQTLMNVADLKLKYYGKLECIPVSPHASFVRLPAEIWSERVGCVIVELNQSLREAKLLGFLEKASIEDIPITRLRNICELPEYLKQLQSPVNLIQWFENKFVADWQKVEELSSPPELQLTFRNTARIASKSSIKGAKLIDLGIELGSQPVALLVAITPEEEEKVGIRIQLHSVGDKLYLPPHVKLVMQSESGDNIQQVEARNQDNYIQLKRFKSKIGKCFHIKIILDRFSWTEKFEI</sequence>
<gene>
    <name evidence="1" type="ORF">BC008_17650</name>
    <name evidence="2" type="ORF">BC008_44370</name>
</gene>
<evidence type="ECO:0000313" key="1">
    <source>
        <dbReference type="EMBL" id="KST64455.1"/>
    </source>
</evidence>
<dbReference type="OrthoDB" id="512705at2"/>
<dbReference type="AlphaFoldDB" id="A0A0V7ZTG2"/>
<name>A0A0V7ZTG2_9CYAN</name>
<comment type="caution">
    <text evidence="2">The sequence shown here is derived from an EMBL/GenBank/DDBJ whole genome shotgun (WGS) entry which is preliminary data.</text>
</comment>
<organism evidence="2 3">
    <name type="scientific">Mastigocoleus testarum BC008</name>
    <dbReference type="NCBI Taxonomy" id="371196"/>
    <lineage>
        <taxon>Bacteria</taxon>
        <taxon>Bacillati</taxon>
        <taxon>Cyanobacteriota</taxon>
        <taxon>Cyanophyceae</taxon>
        <taxon>Nostocales</taxon>
        <taxon>Hapalosiphonaceae</taxon>
        <taxon>Mastigocoleus</taxon>
    </lineage>
</organism>
<accession>A0A0V7ZTG2</accession>
<evidence type="ECO:0008006" key="4">
    <source>
        <dbReference type="Google" id="ProtNLM"/>
    </source>
</evidence>
<keyword evidence="3" id="KW-1185">Reference proteome</keyword>
<proteinExistence type="predicted"/>
<dbReference type="EMBL" id="LMTZ01000085">
    <property type="protein sequence ID" value="KST67784.1"/>
    <property type="molecule type" value="Genomic_DNA"/>
</dbReference>
<evidence type="ECO:0000313" key="3">
    <source>
        <dbReference type="Proteomes" id="UP000053372"/>
    </source>
</evidence>
<evidence type="ECO:0000313" key="2">
    <source>
        <dbReference type="EMBL" id="KST67784.1"/>
    </source>
</evidence>